<accession>X1H2L2</accession>
<proteinExistence type="predicted"/>
<gene>
    <name evidence="1" type="ORF">S03H2_18542</name>
</gene>
<protein>
    <recommendedName>
        <fullName evidence="2">Right handed beta helix domain-containing protein</fullName>
    </recommendedName>
</protein>
<sequence>DVIYAMPGHVETVDGAGVLDLDVAGISVIGLGSGGIQAVINMTADDATVDIGAANVTVEDMHFVMTSDDVAIVIDVQADDFTLRKCRFSQSAVDNAGTICVQDAAATASDRITIEDCHAIMYDATNTHFVNFAGTGDGHIIRNNVLIGDWGTITIGGAGVVTLASVTNNYIYSAASTNDSGINLADTATGFVAANRIGITSGDNTTDGVNAIACNSFENYVTDGAGVQGILDPVAT</sequence>
<dbReference type="EMBL" id="BARU01009623">
    <property type="protein sequence ID" value="GAH39488.1"/>
    <property type="molecule type" value="Genomic_DNA"/>
</dbReference>
<comment type="caution">
    <text evidence="1">The sequence shown here is derived from an EMBL/GenBank/DDBJ whole genome shotgun (WGS) entry which is preliminary data.</text>
</comment>
<name>X1H2L2_9ZZZZ</name>
<evidence type="ECO:0000313" key="1">
    <source>
        <dbReference type="EMBL" id="GAH39488.1"/>
    </source>
</evidence>
<evidence type="ECO:0008006" key="2">
    <source>
        <dbReference type="Google" id="ProtNLM"/>
    </source>
</evidence>
<reference evidence="1" key="1">
    <citation type="journal article" date="2014" name="Front. Microbiol.">
        <title>High frequency of phylogenetically diverse reductive dehalogenase-homologous genes in deep subseafloor sedimentary metagenomes.</title>
        <authorList>
            <person name="Kawai M."/>
            <person name="Futagami T."/>
            <person name="Toyoda A."/>
            <person name="Takaki Y."/>
            <person name="Nishi S."/>
            <person name="Hori S."/>
            <person name="Arai W."/>
            <person name="Tsubouchi T."/>
            <person name="Morono Y."/>
            <person name="Uchiyama I."/>
            <person name="Ito T."/>
            <person name="Fujiyama A."/>
            <person name="Inagaki F."/>
            <person name="Takami H."/>
        </authorList>
    </citation>
    <scope>NUCLEOTIDE SEQUENCE</scope>
    <source>
        <strain evidence="1">Expedition CK06-06</strain>
    </source>
</reference>
<dbReference type="InterPro" id="IPR011050">
    <property type="entry name" value="Pectin_lyase_fold/virulence"/>
</dbReference>
<dbReference type="AlphaFoldDB" id="X1H2L2"/>
<organism evidence="1">
    <name type="scientific">marine sediment metagenome</name>
    <dbReference type="NCBI Taxonomy" id="412755"/>
    <lineage>
        <taxon>unclassified sequences</taxon>
        <taxon>metagenomes</taxon>
        <taxon>ecological metagenomes</taxon>
    </lineage>
</organism>
<feature type="non-terminal residue" evidence="1">
    <location>
        <position position="1"/>
    </location>
</feature>
<dbReference type="SUPFAM" id="SSF51126">
    <property type="entry name" value="Pectin lyase-like"/>
    <property type="match status" value="1"/>
</dbReference>